<organism evidence="1 2">
    <name type="scientific">Paralvinella palmiformis</name>
    <dbReference type="NCBI Taxonomy" id="53620"/>
    <lineage>
        <taxon>Eukaryota</taxon>
        <taxon>Metazoa</taxon>
        <taxon>Spiralia</taxon>
        <taxon>Lophotrochozoa</taxon>
        <taxon>Annelida</taxon>
        <taxon>Polychaeta</taxon>
        <taxon>Sedentaria</taxon>
        <taxon>Canalipalpata</taxon>
        <taxon>Terebellida</taxon>
        <taxon>Terebelliformia</taxon>
        <taxon>Alvinellidae</taxon>
        <taxon>Paralvinella</taxon>
    </lineage>
</organism>
<reference evidence="1" key="1">
    <citation type="journal article" date="2023" name="Mol. Biol. Evol.">
        <title>Third-Generation Sequencing Reveals the Adaptive Role of the Epigenome in Three Deep-Sea Polychaetes.</title>
        <authorList>
            <person name="Perez M."/>
            <person name="Aroh O."/>
            <person name="Sun Y."/>
            <person name="Lan Y."/>
            <person name="Juniper S.K."/>
            <person name="Young C.R."/>
            <person name="Angers B."/>
            <person name="Qian P.Y."/>
        </authorList>
    </citation>
    <scope>NUCLEOTIDE SEQUENCE</scope>
    <source>
        <strain evidence="1">P08H-3</strain>
    </source>
</reference>
<dbReference type="AlphaFoldDB" id="A0AAD9JL23"/>
<feature type="non-terminal residue" evidence="1">
    <location>
        <position position="1"/>
    </location>
</feature>
<gene>
    <name evidence="1" type="ORF">LSH36_275g09015</name>
</gene>
<accession>A0AAD9JL23</accession>
<protein>
    <submittedName>
        <fullName evidence="1">Uncharacterized protein</fullName>
    </submittedName>
</protein>
<sequence length="53" mass="6258">LSKTTLILSNLWRCLWNFPYHGIGSVEEWQLLSMIDMCVCVRSRHAGCFCYIY</sequence>
<evidence type="ECO:0000313" key="1">
    <source>
        <dbReference type="EMBL" id="KAK2154185.1"/>
    </source>
</evidence>
<proteinExistence type="predicted"/>
<evidence type="ECO:0000313" key="2">
    <source>
        <dbReference type="Proteomes" id="UP001208570"/>
    </source>
</evidence>
<dbReference type="Proteomes" id="UP001208570">
    <property type="component" value="Unassembled WGS sequence"/>
</dbReference>
<name>A0AAD9JL23_9ANNE</name>
<comment type="caution">
    <text evidence="1">The sequence shown here is derived from an EMBL/GenBank/DDBJ whole genome shotgun (WGS) entry which is preliminary data.</text>
</comment>
<keyword evidence="2" id="KW-1185">Reference proteome</keyword>
<dbReference type="EMBL" id="JAODUP010000275">
    <property type="protein sequence ID" value="KAK2154185.1"/>
    <property type="molecule type" value="Genomic_DNA"/>
</dbReference>